<accession>A0A9X0JKT9</accession>
<comment type="caution">
    <text evidence="1">The sequence shown here is derived from an EMBL/GenBank/DDBJ whole genome shotgun (WGS) entry which is preliminary data.</text>
</comment>
<protein>
    <submittedName>
        <fullName evidence="1">Phosphate ABC transporter substrate-binding protein</fullName>
    </submittedName>
</protein>
<dbReference type="Pfam" id="PF12974">
    <property type="entry name" value="Phosphonate-bd"/>
    <property type="match status" value="1"/>
</dbReference>
<dbReference type="PANTHER" id="PTHR35841:SF1">
    <property type="entry name" value="PHOSPHONATES-BINDING PERIPLASMIC PROTEIN"/>
    <property type="match status" value="1"/>
</dbReference>
<gene>
    <name evidence="1" type="ORF">LT42_10805</name>
</gene>
<proteinExistence type="predicted"/>
<reference evidence="1 2" key="1">
    <citation type="submission" date="2014-09" db="EMBL/GenBank/DDBJ databases">
        <title>Genome sequence of Pseudomonas lutea strain DSM 17257T.</title>
        <authorList>
            <person name="Kwak Y."/>
            <person name="Shin J.-H."/>
        </authorList>
    </citation>
    <scope>NUCLEOTIDE SEQUENCE [LARGE SCALE GENOMIC DNA]</scope>
    <source>
        <strain evidence="1 2">DSM 17257</strain>
    </source>
</reference>
<organism evidence="1 2">
    <name type="scientific">Pseudomonas lutea</name>
    <dbReference type="NCBI Taxonomy" id="243924"/>
    <lineage>
        <taxon>Bacteria</taxon>
        <taxon>Pseudomonadati</taxon>
        <taxon>Pseudomonadota</taxon>
        <taxon>Gammaproteobacteria</taxon>
        <taxon>Pseudomonadales</taxon>
        <taxon>Pseudomonadaceae</taxon>
        <taxon>Pseudomonas</taxon>
    </lineage>
</organism>
<evidence type="ECO:0000313" key="2">
    <source>
        <dbReference type="Proteomes" id="UP000029719"/>
    </source>
</evidence>
<name>A0A9X0JKT9_9PSED</name>
<dbReference type="OrthoDB" id="5599602at2"/>
<dbReference type="EMBL" id="JRMB01000001">
    <property type="protein sequence ID" value="KGF66345.1"/>
    <property type="molecule type" value="Genomic_DNA"/>
</dbReference>
<dbReference type="RefSeq" id="WP_037012156.1">
    <property type="nucleotide sequence ID" value="NZ_JRMB01000001.1"/>
</dbReference>
<dbReference type="Gene3D" id="3.40.190.10">
    <property type="entry name" value="Periplasmic binding protein-like II"/>
    <property type="match status" value="1"/>
</dbReference>
<sequence>MQTGFAELLMYVAPQRIEQAQHQWLQQITRILGVERLDAQAAGLASDLMALWLSPQLLLTQTCGYPLMTALRGKVQVVGRPVYQLPHSNEGAHCSLLVARADDSRQTLEAFRGSHGLVNSRDSNSGMNLFRHALAPLQREGRFFADTMLTGGHRNSLARIKAGEGDLAAIDSVTFDYLARDESDEVAGLKVVARTAPGPCLPYITRLGADAAAIRLTMNQALLEHPEVAAALAIREVLPASEADYEVLLDYQRQAASLGLHEV</sequence>
<dbReference type="PANTHER" id="PTHR35841">
    <property type="entry name" value="PHOSPHONATES-BINDING PERIPLASMIC PROTEIN"/>
    <property type="match status" value="1"/>
</dbReference>
<dbReference type="AlphaFoldDB" id="A0A9X0JKT9"/>
<dbReference type="SUPFAM" id="SSF53850">
    <property type="entry name" value="Periplasmic binding protein-like II"/>
    <property type="match status" value="1"/>
</dbReference>
<evidence type="ECO:0000313" key="1">
    <source>
        <dbReference type="EMBL" id="KGF66345.1"/>
    </source>
</evidence>
<dbReference type="Proteomes" id="UP000029719">
    <property type="component" value="Unassembled WGS sequence"/>
</dbReference>